<sequence>MLNERTITQDIAFESPMELSKSILYGVDAGGSTFVLGSSSDIYALLDNNYSDIEELYGIVIQTTGWEAPLNPETGETDCPPSEHAERRRVALVVTLTLNGFCVGMKFARHVPGAVIEETTIDESLPSGLLWDAMNECMDKVKKARFN</sequence>
<accession>A0A6J6L3U7</accession>
<proteinExistence type="predicted"/>
<gene>
    <name evidence="1" type="ORF">UFOPK2214_00935</name>
</gene>
<reference evidence="1" key="1">
    <citation type="submission" date="2020-05" db="EMBL/GenBank/DDBJ databases">
        <authorList>
            <person name="Chiriac C."/>
            <person name="Salcher M."/>
            <person name="Ghai R."/>
            <person name="Kavagutti S V."/>
        </authorList>
    </citation>
    <scope>NUCLEOTIDE SEQUENCE</scope>
</reference>
<organism evidence="1">
    <name type="scientific">freshwater metagenome</name>
    <dbReference type="NCBI Taxonomy" id="449393"/>
    <lineage>
        <taxon>unclassified sequences</taxon>
        <taxon>metagenomes</taxon>
        <taxon>ecological metagenomes</taxon>
    </lineage>
</organism>
<dbReference type="EMBL" id="CAEZWJ010000025">
    <property type="protein sequence ID" value="CAB4656362.1"/>
    <property type="molecule type" value="Genomic_DNA"/>
</dbReference>
<name>A0A6J6L3U7_9ZZZZ</name>
<dbReference type="AlphaFoldDB" id="A0A6J6L3U7"/>
<evidence type="ECO:0000313" key="1">
    <source>
        <dbReference type="EMBL" id="CAB4656362.1"/>
    </source>
</evidence>
<protein>
    <submittedName>
        <fullName evidence="1">Unannotated protein</fullName>
    </submittedName>
</protein>